<evidence type="ECO:0000313" key="2">
    <source>
        <dbReference type="EMBL" id="OVE84968.1"/>
    </source>
</evidence>
<keyword evidence="3" id="KW-1185">Reference proteome</keyword>
<reference evidence="2 3" key="1">
    <citation type="submission" date="2017-02" db="EMBL/GenBank/DDBJ databases">
        <title>Natronthermophilus aegyptiacus gen. nov.,sp. nov., an aerobic, extremely halophilic alkalithermophilic archaeon isolated from the athalassohaline Wadi An Natrun, Egypt.</title>
        <authorList>
            <person name="Zhao B."/>
        </authorList>
    </citation>
    <scope>NUCLEOTIDE SEQUENCE [LARGE SCALE GENOMIC DNA]</scope>
    <source>
        <strain evidence="2 3">CGMCC 1.3597</strain>
    </source>
</reference>
<comment type="caution">
    <text evidence="2">The sequence shown here is derived from an EMBL/GenBank/DDBJ whole genome shotgun (WGS) entry which is preliminary data.</text>
</comment>
<sequence>MRESSLREDTTRVDTGGDSNGDVAAAFASRAQSDHDDVIDRLVAFGDATRDDRGVHAALELLVVLETETDETLEERERQLEALAETVGIEHDTVIELYVLPADRVDEQSDHPFIREALEGGEVYV</sequence>
<dbReference type="Proteomes" id="UP000196084">
    <property type="component" value="Unassembled WGS sequence"/>
</dbReference>
<accession>A0A202E9Y1</accession>
<protein>
    <submittedName>
        <fullName evidence="2">Uncharacterized protein</fullName>
    </submittedName>
</protein>
<dbReference type="AlphaFoldDB" id="A0A202E9Y1"/>
<organism evidence="2 3">
    <name type="scientific">Natronolimnobius baerhuensis</name>
    <dbReference type="NCBI Taxonomy" id="253108"/>
    <lineage>
        <taxon>Archaea</taxon>
        <taxon>Methanobacteriati</taxon>
        <taxon>Methanobacteriota</taxon>
        <taxon>Stenosarchaea group</taxon>
        <taxon>Halobacteria</taxon>
        <taxon>Halobacteriales</taxon>
        <taxon>Natrialbaceae</taxon>
        <taxon>Natronolimnobius</taxon>
    </lineage>
</organism>
<evidence type="ECO:0000313" key="3">
    <source>
        <dbReference type="Proteomes" id="UP000196084"/>
    </source>
</evidence>
<gene>
    <name evidence="2" type="ORF">B2G88_11450</name>
</gene>
<proteinExistence type="predicted"/>
<name>A0A202E9Y1_9EURY</name>
<dbReference type="EMBL" id="MWPH01000002">
    <property type="protein sequence ID" value="OVE84968.1"/>
    <property type="molecule type" value="Genomic_DNA"/>
</dbReference>
<evidence type="ECO:0000256" key="1">
    <source>
        <dbReference type="SAM" id="MobiDB-lite"/>
    </source>
</evidence>
<dbReference type="RefSeq" id="WP_054862487.1">
    <property type="nucleotide sequence ID" value="NZ_MWPH01000002.1"/>
</dbReference>
<feature type="compositionally biased region" description="Basic and acidic residues" evidence="1">
    <location>
        <begin position="1"/>
        <end position="12"/>
    </location>
</feature>
<feature type="region of interest" description="Disordered" evidence="1">
    <location>
        <begin position="1"/>
        <end position="21"/>
    </location>
</feature>
<dbReference type="OrthoDB" id="9287at2157"/>